<evidence type="ECO:0000256" key="2">
    <source>
        <dbReference type="ARBA" id="ARBA00022801"/>
    </source>
</evidence>
<accession>A0A2V2NFL2</accession>
<evidence type="ECO:0000313" key="5">
    <source>
        <dbReference type="EMBL" id="PWR74103.1"/>
    </source>
</evidence>
<keyword evidence="6" id="KW-1185">Reference proteome</keyword>
<comment type="caution">
    <text evidence="5">The sequence shown here is derived from an EMBL/GenBank/DDBJ whole genome shotgun (WGS) entry which is preliminary data.</text>
</comment>
<gene>
    <name evidence="4" type="primary">dtdA</name>
    <name evidence="5" type="ORF">DK846_02805</name>
</gene>
<protein>
    <recommendedName>
        <fullName evidence="4">D-aminoacyl-tRNA deacylase</fullName>
        <ecNumber evidence="4">3.1.1.96</ecNumber>
    </recommendedName>
</protein>
<dbReference type="PANTHER" id="PTHR34667:SF1">
    <property type="entry name" value="D-AMINOACYL-TRNA DEACYLASE"/>
    <property type="match status" value="1"/>
</dbReference>
<dbReference type="GeneID" id="97549466"/>
<comment type="cofactor">
    <cofactor evidence="4">
        <name>Zn(2+)</name>
        <dbReference type="ChEBI" id="CHEBI:29105"/>
    </cofactor>
    <text evidence="4">Binds 2 Zn(2+) ions per subunit.</text>
</comment>
<evidence type="ECO:0000313" key="6">
    <source>
        <dbReference type="Proteomes" id="UP000245657"/>
    </source>
</evidence>
<dbReference type="Gene3D" id="3.40.630.50">
    <property type="entry name" value="AF0625-like"/>
    <property type="match status" value="1"/>
</dbReference>
<dbReference type="RefSeq" id="WP_109967382.1">
    <property type="nucleotide sequence ID" value="NZ_CP176093.1"/>
</dbReference>
<keyword evidence="3 4" id="KW-0862">Zinc</keyword>
<dbReference type="GO" id="GO:0106026">
    <property type="term" value="F:Gly-tRNA(Ala) deacylase activity"/>
    <property type="evidence" value="ECO:0007669"/>
    <property type="project" value="RHEA"/>
</dbReference>
<dbReference type="Gene3D" id="3.40.50.10700">
    <property type="entry name" value="AF0625-like"/>
    <property type="match status" value="1"/>
</dbReference>
<dbReference type="PANTHER" id="PTHR34667">
    <property type="entry name" value="D-AMINOACYL-TRNA DEACYLASE"/>
    <property type="match status" value="1"/>
</dbReference>
<dbReference type="HAMAP" id="MF_00562">
    <property type="entry name" value="Deacylase_DtdA"/>
    <property type="match status" value="1"/>
</dbReference>
<dbReference type="InterPro" id="IPR007508">
    <property type="entry name" value="DtdA"/>
</dbReference>
<dbReference type="AlphaFoldDB" id="A0A2V2NFL2"/>
<dbReference type="GO" id="GO:0008270">
    <property type="term" value="F:zinc ion binding"/>
    <property type="evidence" value="ECO:0007669"/>
    <property type="project" value="UniProtKB-UniRule"/>
</dbReference>
<comment type="catalytic activity">
    <reaction evidence="4">
        <text>glycyl-tRNA(Ala) + H2O = tRNA(Ala) + glycine + H(+)</text>
        <dbReference type="Rhea" id="RHEA:53744"/>
        <dbReference type="Rhea" id="RHEA-COMP:9657"/>
        <dbReference type="Rhea" id="RHEA-COMP:13640"/>
        <dbReference type="ChEBI" id="CHEBI:15377"/>
        <dbReference type="ChEBI" id="CHEBI:15378"/>
        <dbReference type="ChEBI" id="CHEBI:57305"/>
        <dbReference type="ChEBI" id="CHEBI:78442"/>
        <dbReference type="ChEBI" id="CHEBI:78522"/>
        <dbReference type="EC" id="3.1.1.96"/>
    </reaction>
</comment>
<dbReference type="EC" id="3.1.1.96" evidence="4"/>
<dbReference type="GO" id="GO:0051499">
    <property type="term" value="F:D-aminoacyl-tRNA deacylase activity"/>
    <property type="evidence" value="ECO:0007669"/>
    <property type="project" value="UniProtKB-UniRule"/>
</dbReference>
<keyword evidence="2 4" id="KW-0378">Hydrolase</keyword>
<evidence type="ECO:0000256" key="1">
    <source>
        <dbReference type="ARBA" id="ARBA00022723"/>
    </source>
</evidence>
<organism evidence="5 6">
    <name type="scientific">Methanospirillum lacunae</name>
    <dbReference type="NCBI Taxonomy" id="668570"/>
    <lineage>
        <taxon>Archaea</taxon>
        <taxon>Methanobacteriati</taxon>
        <taxon>Methanobacteriota</taxon>
        <taxon>Stenosarchaea group</taxon>
        <taxon>Methanomicrobia</taxon>
        <taxon>Methanomicrobiales</taxon>
        <taxon>Methanospirillaceae</taxon>
        <taxon>Methanospirillum</taxon>
    </lineage>
</organism>
<dbReference type="InterPro" id="IPR018033">
    <property type="entry name" value="Deacylase_DtdA_archaea"/>
</dbReference>
<comment type="similarity">
    <text evidence="4">Belongs to the DtdA deacylase family.</text>
</comment>
<dbReference type="Proteomes" id="UP000245657">
    <property type="component" value="Unassembled WGS sequence"/>
</dbReference>
<dbReference type="GO" id="GO:0019478">
    <property type="term" value="P:D-amino acid catabolic process"/>
    <property type="evidence" value="ECO:0007669"/>
    <property type="project" value="UniProtKB-UniRule"/>
</dbReference>
<dbReference type="SUPFAM" id="SSF142535">
    <property type="entry name" value="AF0625-like"/>
    <property type="match status" value="1"/>
</dbReference>
<keyword evidence="1 4" id="KW-0479">Metal-binding</keyword>
<dbReference type="Pfam" id="PF04414">
    <property type="entry name" value="tRNA_deacylase"/>
    <property type="match status" value="1"/>
</dbReference>
<sequence>MKNGKMNDKILLVSSLVDPAGSLIHEEIRRILYENPVLQEQYQHRQFDERLIYIEPSSLTTDADLIIFLSRHASKEPRSVLTVHVTGNFGNAVFGGNPGTLTPAATDMMHAILNRLAKEVPEGYEVTYEATHHGPTSLSIPSCFVEMGSTEREWKDRNAATAIARAVIEAEPEGVISLVGFGGTHYAQRQTEITLTTRGGFGHIMPTRDLVYLNQAMFDEMVSSSGAEAIYIDRKSVTRDDIERIEEYASKRDILIVGQSDLQNMIYISLSDYRHIKRLTEESLAGSGITIHGKIQGSDLTPITIPSDLLFEATKTDPEEFTAGIKSLPIIHLSGKGIAFYPTFITNQENALRITNELIHLCVSILHRNCICRFDGDCLIITKEKFDPGKAASLGIPPGPLFGRLMAGEVVLHEGREITPSMVKRMTEKKICIPGWGT</sequence>
<proteinExistence type="inferred from homology"/>
<name>A0A2V2NFL2_9EURY</name>
<dbReference type="EMBL" id="QGMY01000002">
    <property type="protein sequence ID" value="PWR74103.1"/>
    <property type="molecule type" value="Genomic_DNA"/>
</dbReference>
<comment type="subunit">
    <text evidence="4">Monomer.</text>
</comment>
<comment type="catalytic activity">
    <reaction evidence="4">
        <text>a D-aminoacyl-tRNA + H2O = a tRNA + a D-alpha-amino acid + H(+)</text>
        <dbReference type="Rhea" id="RHEA:13953"/>
        <dbReference type="Rhea" id="RHEA-COMP:10123"/>
        <dbReference type="Rhea" id="RHEA-COMP:10124"/>
        <dbReference type="ChEBI" id="CHEBI:15377"/>
        <dbReference type="ChEBI" id="CHEBI:15378"/>
        <dbReference type="ChEBI" id="CHEBI:59871"/>
        <dbReference type="ChEBI" id="CHEBI:78442"/>
        <dbReference type="ChEBI" id="CHEBI:79333"/>
        <dbReference type="EC" id="3.1.1.96"/>
    </reaction>
</comment>
<evidence type="ECO:0000256" key="4">
    <source>
        <dbReference type="HAMAP-Rule" id="MF_00562"/>
    </source>
</evidence>
<comment type="function">
    <text evidence="4">D-aminoacyl-tRNA deacylase with broad substrate specificity. By recycling D-aminoacyl-tRNA to D-amino acids and free tRNA molecules, this enzyme counteracts the toxicity associated with the formation of D-aminoacyl-tRNA entities in vivo.</text>
</comment>
<reference evidence="5 6" key="1">
    <citation type="submission" date="2018-05" db="EMBL/GenBank/DDBJ databases">
        <title>Draft genome of Methanospirillum lacunae Ki8-1.</title>
        <authorList>
            <person name="Dueholm M.S."/>
            <person name="Nielsen P.H."/>
            <person name="Bakmann L.F."/>
            <person name="Otzen D.E."/>
        </authorList>
    </citation>
    <scope>NUCLEOTIDE SEQUENCE [LARGE SCALE GENOMIC DNA]</scope>
    <source>
        <strain evidence="5 6">Ki8-1</strain>
    </source>
</reference>
<evidence type="ECO:0000256" key="3">
    <source>
        <dbReference type="ARBA" id="ARBA00022833"/>
    </source>
</evidence>